<organism evidence="2 3">
    <name type="scientific">Orrella marina</name>
    <dbReference type="NCBI Taxonomy" id="2163011"/>
    <lineage>
        <taxon>Bacteria</taxon>
        <taxon>Pseudomonadati</taxon>
        <taxon>Pseudomonadota</taxon>
        <taxon>Betaproteobacteria</taxon>
        <taxon>Burkholderiales</taxon>
        <taxon>Alcaligenaceae</taxon>
        <taxon>Orrella</taxon>
    </lineage>
</organism>
<dbReference type="KEGG" id="boz:DBV39_07110"/>
<proteinExistence type="predicted"/>
<evidence type="ECO:0000313" key="3">
    <source>
        <dbReference type="Proteomes" id="UP000244571"/>
    </source>
</evidence>
<dbReference type="EMBL" id="CP028901">
    <property type="protein sequence ID" value="AWB33515.1"/>
    <property type="molecule type" value="Genomic_DNA"/>
</dbReference>
<keyword evidence="1" id="KW-0472">Membrane</keyword>
<accession>A0A2R4XI89</accession>
<evidence type="ECO:0000313" key="2">
    <source>
        <dbReference type="EMBL" id="AWB33515.1"/>
    </source>
</evidence>
<keyword evidence="3" id="KW-1185">Reference proteome</keyword>
<protein>
    <recommendedName>
        <fullName evidence="4">General secretion pathway protein</fullName>
    </recommendedName>
</protein>
<feature type="transmembrane region" description="Helical" evidence="1">
    <location>
        <begin position="145"/>
        <end position="170"/>
    </location>
</feature>
<evidence type="ECO:0000256" key="1">
    <source>
        <dbReference type="SAM" id="Phobius"/>
    </source>
</evidence>
<sequence>MFMKILGRQNSLNAAHQRTEATAQPGRLPLGVRWAAWRFSGERSDYYDYVASSLSAGSRHRSLLDLFQADAIRHPPRSARAVLSNWWASRYLASGANLGETFECTLPVEDVACLEMSRLAGQQALVQILQSMSNRGTALEECRRAFLQTVLAGVIAMATAMLVMTIFPLFTLKELLNAFSSVDPQQAGTATRSLIAWVHWLQSFGFCLPIVLAGATGWVVWSLRGWVGDTRDRFDGFGIWRLERDRQALQFLSLTATLIRNLGPHGVSLRAIVEMQLACAQPWIARHLMKMLAMMDLGADPLDAMNTGLLDVDSWARLNDVVLGYGLTQGFAQAGDRVQSLLVTRVNRQGATLRWLMLLLSALIVLLMGAWHASVMEELRQAMLLGLAEY</sequence>
<name>A0A2R4XI89_9BURK</name>
<reference evidence="2 3" key="1">
    <citation type="submission" date="2018-04" db="EMBL/GenBank/DDBJ databases">
        <title>Bordetella sp. HZ20 isolated from seawater.</title>
        <authorList>
            <person name="Sun C."/>
        </authorList>
    </citation>
    <scope>NUCLEOTIDE SEQUENCE [LARGE SCALE GENOMIC DNA]</scope>
    <source>
        <strain evidence="2 3">HZ20</strain>
    </source>
</reference>
<evidence type="ECO:0008006" key="4">
    <source>
        <dbReference type="Google" id="ProtNLM"/>
    </source>
</evidence>
<feature type="transmembrane region" description="Helical" evidence="1">
    <location>
        <begin position="355"/>
        <end position="374"/>
    </location>
</feature>
<dbReference type="AlphaFoldDB" id="A0A2R4XI89"/>
<dbReference type="Proteomes" id="UP000244571">
    <property type="component" value="Chromosome"/>
</dbReference>
<keyword evidence="1" id="KW-0812">Transmembrane</keyword>
<feature type="transmembrane region" description="Helical" evidence="1">
    <location>
        <begin position="200"/>
        <end position="223"/>
    </location>
</feature>
<gene>
    <name evidence="2" type="ORF">DBV39_07110</name>
</gene>
<keyword evidence="1" id="KW-1133">Transmembrane helix</keyword>